<reference evidence="3" key="1">
    <citation type="journal article" date="2012" name="Proc. Natl. Acad. Sci. U.S.A.">
        <title>Antigenic diversity is generated by distinct evolutionary mechanisms in African trypanosome species.</title>
        <authorList>
            <person name="Jackson A.P."/>
            <person name="Berry A."/>
            <person name="Aslett M."/>
            <person name="Allison H.C."/>
            <person name="Burton P."/>
            <person name="Vavrova-Anderson J."/>
            <person name="Brown R."/>
            <person name="Browne H."/>
            <person name="Corton N."/>
            <person name="Hauser H."/>
            <person name="Gamble J."/>
            <person name="Gilderthorp R."/>
            <person name="Marcello L."/>
            <person name="McQuillan J."/>
            <person name="Otto T.D."/>
            <person name="Quail M.A."/>
            <person name="Sanders M.J."/>
            <person name="van Tonder A."/>
            <person name="Ginger M.L."/>
            <person name="Field M.C."/>
            <person name="Barry J.D."/>
            <person name="Hertz-Fowler C."/>
            <person name="Berriman M."/>
        </authorList>
    </citation>
    <scope>NUCLEOTIDE SEQUENCE</scope>
    <source>
        <strain evidence="3">IL3000</strain>
    </source>
</reference>
<proteinExistence type="predicted"/>
<dbReference type="AlphaFoldDB" id="G0UPH4"/>
<dbReference type="InterPro" id="IPR009091">
    <property type="entry name" value="RCC1/BLIP-II"/>
</dbReference>
<dbReference type="PROSITE" id="PS50012">
    <property type="entry name" value="RCC1_3"/>
    <property type="match status" value="2"/>
</dbReference>
<name>G0UPH4_TRYCI</name>
<dbReference type="Gene3D" id="2.130.10.30">
    <property type="entry name" value="Regulator of chromosome condensation 1/beta-lactamase-inhibitor protein II"/>
    <property type="match status" value="1"/>
</dbReference>
<organism evidence="3">
    <name type="scientific">Trypanosoma congolense (strain IL3000)</name>
    <dbReference type="NCBI Taxonomy" id="1068625"/>
    <lineage>
        <taxon>Eukaryota</taxon>
        <taxon>Discoba</taxon>
        <taxon>Euglenozoa</taxon>
        <taxon>Kinetoplastea</taxon>
        <taxon>Metakinetoplastina</taxon>
        <taxon>Trypanosomatida</taxon>
        <taxon>Trypanosomatidae</taxon>
        <taxon>Trypanosoma</taxon>
        <taxon>Nannomonas</taxon>
    </lineage>
</organism>
<dbReference type="Pfam" id="PF13540">
    <property type="entry name" value="RCC1_2"/>
    <property type="match status" value="1"/>
</dbReference>
<feature type="repeat" description="RCC1" evidence="2">
    <location>
        <begin position="155"/>
        <end position="206"/>
    </location>
</feature>
<gene>
    <name evidence="3" type="ORF">TCIL3000_7_860</name>
</gene>
<dbReference type="EMBL" id="HE575320">
    <property type="protein sequence ID" value="CCC91285.1"/>
    <property type="molecule type" value="Genomic_DNA"/>
</dbReference>
<dbReference type="InterPro" id="IPR051210">
    <property type="entry name" value="Ub_ligase/GEF_domain"/>
</dbReference>
<evidence type="ECO:0000256" key="1">
    <source>
        <dbReference type="ARBA" id="ARBA00022737"/>
    </source>
</evidence>
<dbReference type="InterPro" id="IPR000408">
    <property type="entry name" value="Reg_chr_condens"/>
</dbReference>
<evidence type="ECO:0000256" key="2">
    <source>
        <dbReference type="PROSITE-ProRule" id="PRU00235"/>
    </source>
</evidence>
<dbReference type="SUPFAM" id="SSF50985">
    <property type="entry name" value="RCC1/BLIP-II"/>
    <property type="match status" value="1"/>
</dbReference>
<dbReference type="VEuPathDB" id="TriTrypDB:TcIL3000_7_860"/>
<evidence type="ECO:0000313" key="3">
    <source>
        <dbReference type="EMBL" id="CCC91285.1"/>
    </source>
</evidence>
<dbReference type="PANTHER" id="PTHR22870">
    <property type="entry name" value="REGULATOR OF CHROMOSOME CONDENSATION"/>
    <property type="match status" value="1"/>
</dbReference>
<accession>G0UPH4</accession>
<protein>
    <submittedName>
        <fullName evidence="3">Uncharacterized protein TCIL3000_7_860</fullName>
    </submittedName>
</protein>
<feature type="repeat" description="RCC1" evidence="2">
    <location>
        <begin position="39"/>
        <end position="96"/>
    </location>
</feature>
<sequence>MVADSTQSKVVPLAIAFMDMHDATEEVRSLMHRFINEDGVVLGWGMCRNGELGTGTRNNIFTPLVVGGLDKPLRIGCSSMSSVWLGAHGSVVTMGGGLWGELGIPDPQTMPVITVTEQGVPISLSQIDLRQFNWNDMIVDVKGGHGFFAALSHKGEVLLWGANNYAQCTPQVGSPSCTTPHKRFVTREKIVQVECGNYTVLALTETGDVYGWGYTLLLGEEESYWKKVSTVPLTSDC</sequence>
<keyword evidence="1" id="KW-0677">Repeat</keyword>
<dbReference type="PANTHER" id="PTHR22870:SF466">
    <property type="entry name" value="ANKYRIN REPEAT-CONTAINING PROTEIN"/>
    <property type="match status" value="1"/>
</dbReference>
<dbReference type="Pfam" id="PF00415">
    <property type="entry name" value="RCC1"/>
    <property type="match status" value="1"/>
</dbReference>